<keyword evidence="4" id="KW-1185">Reference proteome</keyword>
<feature type="non-terminal residue" evidence="3">
    <location>
        <position position="1"/>
    </location>
</feature>
<protein>
    <submittedName>
        <fullName evidence="3">Uncharacterized protein</fullName>
    </submittedName>
</protein>
<feature type="coiled-coil region" evidence="1">
    <location>
        <begin position="237"/>
        <end position="264"/>
    </location>
</feature>
<evidence type="ECO:0000313" key="3">
    <source>
        <dbReference type="EMBL" id="CAF1007457.1"/>
    </source>
</evidence>
<accession>A0A814HBK0</accession>
<evidence type="ECO:0000256" key="2">
    <source>
        <dbReference type="SAM" id="MobiDB-lite"/>
    </source>
</evidence>
<reference evidence="3" key="1">
    <citation type="submission" date="2021-02" db="EMBL/GenBank/DDBJ databases">
        <authorList>
            <person name="Nowell W R."/>
        </authorList>
    </citation>
    <scope>NUCLEOTIDE SEQUENCE</scope>
    <source>
        <strain evidence="3">Ploen Becks lab</strain>
    </source>
</reference>
<comment type="caution">
    <text evidence="3">The sequence shown here is derived from an EMBL/GenBank/DDBJ whole genome shotgun (WGS) entry which is preliminary data.</text>
</comment>
<evidence type="ECO:0000313" key="4">
    <source>
        <dbReference type="Proteomes" id="UP000663879"/>
    </source>
</evidence>
<proteinExistence type="predicted"/>
<name>A0A814HBK0_9BILA</name>
<feature type="region of interest" description="Disordered" evidence="2">
    <location>
        <begin position="1"/>
        <end position="20"/>
    </location>
</feature>
<feature type="non-terminal residue" evidence="3">
    <location>
        <position position="271"/>
    </location>
</feature>
<feature type="coiled-coil region" evidence="1">
    <location>
        <begin position="179"/>
        <end position="209"/>
    </location>
</feature>
<sequence length="271" mass="31229">MSSTSNKNLKRQSEINSENEMIEDKEGLKLFVVSNIPKNPKTSFGFLKNDEEPIVVLDISDETKIESDDLNEEIRKTKENIFNSSFEKIGKASKTLLKAVKSSINNIVDIVNEKISYLTSSTPVQDRTRAEDFNLSDDEIELDKDPESVFLKAELNKCQEVRNLMASYAQIEEDFFGQVNELKQSIKTIEENTEAYQKLQEELLISKKKCPLDKKCKSEGNILGRLTHQVIHNCPIRKQELEQLENLQRDNQLLLGQFERMKSDHKMLLEN</sequence>
<dbReference type="AlphaFoldDB" id="A0A814HBK0"/>
<evidence type="ECO:0000256" key="1">
    <source>
        <dbReference type="SAM" id="Coils"/>
    </source>
</evidence>
<organism evidence="3 4">
    <name type="scientific">Brachionus calyciflorus</name>
    <dbReference type="NCBI Taxonomy" id="104777"/>
    <lineage>
        <taxon>Eukaryota</taxon>
        <taxon>Metazoa</taxon>
        <taxon>Spiralia</taxon>
        <taxon>Gnathifera</taxon>
        <taxon>Rotifera</taxon>
        <taxon>Eurotatoria</taxon>
        <taxon>Monogononta</taxon>
        <taxon>Pseudotrocha</taxon>
        <taxon>Ploima</taxon>
        <taxon>Brachionidae</taxon>
        <taxon>Brachionus</taxon>
    </lineage>
</organism>
<gene>
    <name evidence="3" type="ORF">OXX778_LOCUS16722</name>
</gene>
<dbReference type="Proteomes" id="UP000663879">
    <property type="component" value="Unassembled WGS sequence"/>
</dbReference>
<keyword evidence="1" id="KW-0175">Coiled coil</keyword>
<dbReference type="EMBL" id="CAJNOC010004042">
    <property type="protein sequence ID" value="CAF1007457.1"/>
    <property type="molecule type" value="Genomic_DNA"/>
</dbReference>